<feature type="region of interest" description="Disordered" evidence="2">
    <location>
        <begin position="600"/>
        <end position="624"/>
    </location>
</feature>
<dbReference type="CDD" id="cd00118">
    <property type="entry name" value="LysM"/>
    <property type="match status" value="1"/>
</dbReference>
<keyword evidence="3" id="KW-0472">Membrane</keyword>
<feature type="transmembrane region" description="Helical" evidence="3">
    <location>
        <begin position="3389"/>
        <end position="3407"/>
    </location>
</feature>
<dbReference type="Proteomes" id="UP000564677">
    <property type="component" value="Unassembled WGS sequence"/>
</dbReference>
<sequence>MVAIFTGAGTGFERGSGSALGSSGLLGSASVGRGGEQLLLNAATGNLLISRQDEFLVGRGPDVAVSRTYNSLGDGSDDNGDNWLQSTDRKLFGFDGALNAVGSVVKRRAADGSVVTYVSDGTAYRATNSAGIHDKVTYDGSWHWSSEDGRIVEDYGYWVNGYVITRQTDTTSGDSLTFTYSGDKLTTVTTADGGQIQYSWSGNHITQVVSGDGTATRYHYDSYDRLCRVDTELTGGGSVYSLFYTYDGSSKRVASLAQTDGSRIEFTYAQIGGDYRVTAVKQWVDEGVSRTTRIDYDLANRVTTIIDPAGVGTRFYYDSVGKLTRLDEAAAGPGAAEHITTFQYSGDDLEAVRGYDGAAKLATNSFSSYMAYLRDARGNIVQTVDGTLHTVVRTYSASNRLLTETSYTGLDPEGAGGVLPSGGMTTRYVYDSQDRLTYTVSAEGRVTQYSYTYDLPTMVTTYVDQRFNLAGWAADAAPSAAQMDAWRSAIADKSAVQLHQNWYDGRGNLTRTTEWGAANADGTPSSANDYKTTHYVYDSAGRLLSKTVAGTNPQTFVYDGLGRLISSTDANGATTLTIYRDGLNQVDTVTLPAGGNLVNQSGWPTQPAGSQPVRGPNLADNSRWPEEVEGPNRIDLANWPGNPASVPGGTATLPTWNNSYTPETQWVSTIGPNGLPVVAMNAGQSDAYDPGGGNQTNLSTYDSTKAYRFTLNFQVTEANKHLVFFGLFGDGANAMVRNGQDGSEDGNPYFTYAIPGSGNSLQAGRWYTMVGYVLPAGAENVAWGSLGGVYDAETGDKVLNVNSFRWNETYTGSKAGVRFFNYYNKEIQGYYTNFYKPEMHQLNFGSGPASIEGWSNVLSYLGETRWTRTIGADGSPVWAIKTGQLDANEPGGGNHSNAITIDGSKAYEFTYYFKKTDLDSHNIYFGAQDDWSGNAYTRRAWDGSVTNNPYFFSAGTDWQTQNLQSDRWYKVVGYVFPEGSANINTADYGGVYDMTTGQRIASVNNFRWYEGRPSDQITSRFFNYYGQADQGWSTLFYKPEVREYQGPMPVQAGYAQVPGWYNPGYHVDETNWVRMLGPDGRPVVAIQSGQADYSAEGGGNYTNTATIDPSQAYEFSIYFQLSATDQHHVYLGLTPSYPAYVDQQRSGVASENPYFMYWVPTAAAGYQPGKWYKIVGYVLPQGSALGTASNYGGVYDVATGQKIEAVSNYQWSAGRPDNSVFLRFFNYYEESLQNKSTYFYGASFRPVDDFVQSTFDEARLVQSAHYNRAGELVSLTETGKNVTGGTATYAYDEAGRLKSATDFRGNRHYYVYDKRGRKTADVAADGTMVEYRYDAEGRQVASVRYYQTLSVGQMQLLRETDGILDVARIRPVAGSTADVWTWTVYDIAGRVLETIQGEGAVTAHEYDGAGRLVRTMGYANKLSSGQIAALIANPVSGVLLPGSSAGDRVSRSFFDKDGLLLGTLDGEGYLSRTIYDGAGQVIETIAYANATGTAYRAAGTLDQLAASAGTSGADRHVHFVYDGQGLLRYQIDPLGTVTEYGYVEPYSWAYGRVRNTTRYAGTIALPGTFTLGSVASALSSAGLVGAAGNRTSYNVYDRAGQLIYAIDAAGGVVGYVYDDLGRIVKTIAFAEPRPTSSQPLPGDMEAWAAARAGNGANRVTRAFYNGRGDLLYAIDAEGFVTEKRYDADGRVVRTIRYDVQTGIADGATAAVVAAAVAASGYAGTQTVYDVQGRVSDQYDEEGVRTWYWYRGNGQLGQVSRAFGTVDQSDTDYYYDAANRLQERYDAYGTAEQAITTYYYNGLGDLIAVSDPNAHTTSFEYDHAGRVVRQANAYGSPTVFEYNAFGEVTRTINARGFSTYSEYDKAGRVTSVVDALGNATTTRYTAFGEVASVTRGAAVTSFGYDKLGRAVTTTDAEGGVETSGYDAFGNRIRLVNKLGGVTDYSYDRRGLLAEERVQAILDGSGNVVTAAFSRNRYEYDARGNVVHRIEAYGLAEQRDSWFEYDKANRLTSKWGEAVSVGLSQTMATPREYYRYDTRGNLVETIDANGARTLSYYDDLDRRIAQVTPAGTAGTQGVLSTFAYDAAGNLTASRTWATLVALPGTAGGTPPGNPGGAYRETVNTYDALDRLKTSSVANQGVGYWNGSSYAYATGVTLTTSYDYDLAGNVVRTTGPDGAVVHSYYDALDRKTAQVDAGSWLTTWSYDAEGNVLSEWRYAGQATGVSIAGYGAPGTQGDDRVTNFAYDKMGRRIRESRWLVETWSLNAANGQLVGGGGRWADIQYSYNALGEVRTKTEATGDGTTYSYDTAGRLIQEARPGFNGVTPTVRYQYNGLGQLTVTRQGDYYVSGNDRISTNLYDGAGRLTGVSDALGQTRSYYYDAAGRKVGESYARALGDVAGTLVTEGISYQYDLAGNVVRQAINTIAGGSWSEVSYTQSAYDAFGAITARGTNGGWQEQFRYDTAGHLVASNAGDGVWRIHAYDKAGRQTLAIESNGTTDLSALSQASAIGLIAGGTVTASATVYDGRGQAVQAVQVQRQTAVGGGTQNIATARGYTAFGELAWETDAYGRQTDYSYNTMGRVTQIQRPSVSVTAENGTVSSTRPTERMFYDISGRLIGTQDANSVQTGSGVKTTRQLLAGTGYGDGAALMVKEWHPDGGVVANSYDVFGDQVDSWDALNRHTSMAYDKLGRLTQVTRPATAAGTLVQSYAYDVLGNRIGAWNNAVGYAGRERTQYDALGRITLQVAFGGDTTTTSYGWDGTMATSGLGTFGDWVATTSYANGMTSVSRTDLQGRMTSKTDLGGHVTSAGYDLAGRMTSRTTTGAHGTESASYAWLNNGQIGSMSTSAAGITTTQSSSYDLTGNKLTEYSTRAGVVIQNATATYDALNRLVTWSESGSDASITPAASSTYEYDANSNVMRTLSSFRYLDQNGAALGFVATKDDVYRYDTMNRMVRGGGVDIAYDVAGQRVRVATWSDGLTWTGWRARAPGSGQIVLADDPSMYEWQGYNWTPAGRATYSGQVVETYSYTADGQLDQVWVSAEQASANGGPFVQANGTFGPAVRRAAFAYDLQGRLTGQTDYEADGTTVAYSRSELWYDAAGRLYHEMQVVRQGADTLLTYLDTGYGAGTGGYALGAVTSVSAVTFKNGSNSAVPDTLTTNGFAWFDGAVQASVAYKPDASGSSVFTTSYGLSAGGLTNSAYIADGRPREVRFVLDAAGQVVRRDETDNNVSLGDPHQLWYRFNGREMGNVTNDNVDAAYLSSIASRQTAAGTGAFRNGALTGGGRAVFGEAYRALTSYGQGGAGGSYEAQGGETLEGVAAQLWGDGALWYRLAEANGLSVSATLVAGQRLTIPAGVMRSSNSVATFKPYDPAEALGSLSPTTPKPAQKGNKCGALGAILMIAIAVAVTALTRVPFAKLFAGLGVGSTAAPGAALLAGTGQMTIGLTSAASIAGGVAAGVAGSVASQAFGVAAGIQDKFSWKGVALAGISAGVAAGLAGSFDKIAGSAFLGDAARGALGSAIGQGIGVATGLQSKFDFAGVAAAGLGMGASGAIGLGGFEGRLLSNTAGGLANAAARSLLDGTSFGDNILAALPDIIGQTIGDAVAGIAQGGSRRRIALGAYAAAGYGSGSDVQLSEPVVSGGISRTILNGSALNRAISAASGGSIGGIAESLYSDSTSWTRIVIPESGTYSYSVRGYAAVSDRRFVTRDTEHFSVVSVSGPPGAVFDFRDVVQGSAHYRQWRNEQGEFIGQHVPMEGTSAWTYGTPDHPDIVVPPMYVPTLTVSIQAIEPGAQGLGWRGLIYSDNPTAQHIARSWLGLDLANPGSVDAAMYRQDREMVATQRRVEAALGEFDFQMGILAAPMLMLASGPLEGGAAIGGAGLAARSASRRYLLSRAVAANSVDDVVRLTPQQVKAKIIGTAQQTGNGGAHAFRSYREAILLARNPEVGAVYLNKGYNAGLELAPKAISPNRRPDVLGRYFDGRVDRVEVFSRTDDALTLRSRNTFLDPQIRAQGFTPLQPRVVYPVRK</sequence>
<dbReference type="RefSeq" id="WP_167301417.1">
    <property type="nucleotide sequence ID" value="NZ_JAASQV010000005.1"/>
</dbReference>
<dbReference type="NCBIfam" id="TIGR01643">
    <property type="entry name" value="YD_repeat_2x"/>
    <property type="match status" value="10"/>
</dbReference>
<reference evidence="5 6" key="1">
    <citation type="submission" date="2020-03" db="EMBL/GenBank/DDBJ databases">
        <title>Genomic Encyclopedia of Type Strains, Phase IV (KMG-IV): sequencing the most valuable type-strain genomes for metagenomic binning, comparative biology and taxonomic classification.</title>
        <authorList>
            <person name="Goeker M."/>
        </authorList>
    </citation>
    <scope>NUCLEOTIDE SEQUENCE [LARGE SCALE GENOMIC DNA]</scope>
    <source>
        <strain evidence="5 6">DSM 4733</strain>
    </source>
</reference>
<dbReference type="EMBL" id="JAASQV010000005">
    <property type="protein sequence ID" value="NIJ67127.1"/>
    <property type="molecule type" value="Genomic_DNA"/>
</dbReference>
<dbReference type="PANTHER" id="PTHR32305">
    <property type="match status" value="1"/>
</dbReference>
<evidence type="ECO:0000256" key="3">
    <source>
        <dbReference type="SAM" id="Phobius"/>
    </source>
</evidence>
<feature type="transmembrane region" description="Helical" evidence="3">
    <location>
        <begin position="3414"/>
        <end position="3432"/>
    </location>
</feature>
<dbReference type="PANTHER" id="PTHR32305:SF15">
    <property type="entry name" value="PROTEIN RHSA-RELATED"/>
    <property type="match status" value="1"/>
</dbReference>
<dbReference type="Pfam" id="PF05593">
    <property type="entry name" value="RHS_repeat"/>
    <property type="match status" value="4"/>
</dbReference>
<proteinExistence type="predicted"/>
<dbReference type="InterPro" id="IPR031325">
    <property type="entry name" value="RHS_repeat"/>
</dbReference>
<dbReference type="InterPro" id="IPR018392">
    <property type="entry name" value="LysM"/>
</dbReference>
<evidence type="ECO:0000313" key="6">
    <source>
        <dbReference type="Proteomes" id="UP000564677"/>
    </source>
</evidence>
<dbReference type="Gene3D" id="2.180.10.10">
    <property type="entry name" value="RHS repeat-associated core"/>
    <property type="match status" value="8"/>
</dbReference>
<evidence type="ECO:0000256" key="2">
    <source>
        <dbReference type="SAM" id="MobiDB-lite"/>
    </source>
</evidence>
<feature type="compositionally biased region" description="Polar residues" evidence="2">
    <location>
        <begin position="600"/>
        <end position="609"/>
    </location>
</feature>
<keyword evidence="3" id="KW-0812">Transmembrane</keyword>
<evidence type="ECO:0000313" key="5">
    <source>
        <dbReference type="EMBL" id="NIJ67127.1"/>
    </source>
</evidence>
<keyword evidence="1" id="KW-0677">Repeat</keyword>
<comment type="caution">
    <text evidence="5">The sequence shown here is derived from an EMBL/GenBank/DDBJ whole genome shotgun (WGS) entry which is preliminary data.</text>
</comment>
<feature type="domain" description="LysM" evidence="4">
    <location>
        <begin position="3301"/>
        <end position="3348"/>
    </location>
</feature>
<protein>
    <submittedName>
        <fullName evidence="5">YD repeat-containing protein</fullName>
    </submittedName>
</protein>
<name>A0A7X5V4K1_9SPHN</name>
<evidence type="ECO:0000259" key="4">
    <source>
        <dbReference type="PROSITE" id="PS51782"/>
    </source>
</evidence>
<gene>
    <name evidence="5" type="ORF">FHR20_004105</name>
</gene>
<dbReference type="InterPro" id="IPR056823">
    <property type="entry name" value="TEN-like_YD-shell"/>
</dbReference>
<feature type="transmembrane region" description="Helical" evidence="3">
    <location>
        <begin position="3478"/>
        <end position="3496"/>
    </location>
</feature>
<dbReference type="PROSITE" id="PS51782">
    <property type="entry name" value="LYSM"/>
    <property type="match status" value="1"/>
</dbReference>
<dbReference type="InterPro" id="IPR050708">
    <property type="entry name" value="T6SS_VgrG/RHS"/>
</dbReference>
<accession>A0A7X5V4K1</accession>
<dbReference type="Gene3D" id="3.10.350.10">
    <property type="entry name" value="LysM domain"/>
    <property type="match status" value="1"/>
</dbReference>
<dbReference type="InterPro" id="IPR036779">
    <property type="entry name" value="LysM_dom_sf"/>
</dbReference>
<dbReference type="Pfam" id="PF25023">
    <property type="entry name" value="TEN_YD-shell"/>
    <property type="match status" value="1"/>
</dbReference>
<evidence type="ECO:0000256" key="1">
    <source>
        <dbReference type="ARBA" id="ARBA00022737"/>
    </source>
</evidence>
<keyword evidence="6" id="KW-1185">Reference proteome</keyword>
<keyword evidence="3" id="KW-1133">Transmembrane helix</keyword>
<feature type="transmembrane region" description="Helical" evidence="3">
    <location>
        <begin position="3444"/>
        <end position="3466"/>
    </location>
</feature>
<dbReference type="InterPro" id="IPR006530">
    <property type="entry name" value="YD"/>
</dbReference>
<organism evidence="5 6">
    <name type="scientific">Sphingomonas leidyi</name>
    <dbReference type="NCBI Taxonomy" id="68569"/>
    <lineage>
        <taxon>Bacteria</taxon>
        <taxon>Pseudomonadati</taxon>
        <taxon>Pseudomonadota</taxon>
        <taxon>Alphaproteobacteria</taxon>
        <taxon>Sphingomonadales</taxon>
        <taxon>Sphingomonadaceae</taxon>
        <taxon>Sphingomonas</taxon>
    </lineage>
</organism>